<gene>
    <name evidence="2" type="ORF">COK38_18165</name>
</gene>
<dbReference type="AlphaFoldDB" id="A0AA44Q8A8"/>
<evidence type="ECO:0000313" key="3">
    <source>
        <dbReference type="Proteomes" id="UP000226357"/>
    </source>
</evidence>
<name>A0AA44Q8A8_BACCE</name>
<evidence type="ECO:0000313" key="2">
    <source>
        <dbReference type="EMBL" id="PFR98787.1"/>
    </source>
</evidence>
<feature type="region of interest" description="Disordered" evidence="1">
    <location>
        <begin position="1"/>
        <end position="20"/>
    </location>
</feature>
<dbReference type="NCBIfam" id="NF041643">
    <property type="entry name" value="EAxFAS_anti"/>
    <property type="match status" value="1"/>
</dbReference>
<accession>A0AA44Q8A8</accession>
<protein>
    <submittedName>
        <fullName evidence="2">Uncharacterized protein</fullName>
    </submittedName>
</protein>
<proteinExistence type="predicted"/>
<evidence type="ECO:0000256" key="1">
    <source>
        <dbReference type="SAM" id="MobiDB-lite"/>
    </source>
</evidence>
<organism evidence="2 3">
    <name type="scientific">Bacillus cereus</name>
    <dbReference type="NCBI Taxonomy" id="1396"/>
    <lineage>
        <taxon>Bacteria</taxon>
        <taxon>Bacillati</taxon>
        <taxon>Bacillota</taxon>
        <taxon>Bacilli</taxon>
        <taxon>Bacillales</taxon>
        <taxon>Bacillaceae</taxon>
        <taxon>Bacillus</taxon>
        <taxon>Bacillus cereus group</taxon>
    </lineage>
</organism>
<dbReference type="Proteomes" id="UP000226357">
    <property type="component" value="Unassembled WGS sequence"/>
</dbReference>
<dbReference type="EMBL" id="NVBO01000180">
    <property type="protein sequence ID" value="PFR98787.1"/>
    <property type="molecule type" value="Genomic_DNA"/>
</dbReference>
<comment type="caution">
    <text evidence="2">The sequence shown here is derived from an EMBL/GenBank/DDBJ whole genome shotgun (WGS) entry which is preliminary data.</text>
</comment>
<reference evidence="2 3" key="1">
    <citation type="submission" date="2017-09" db="EMBL/GenBank/DDBJ databases">
        <title>Large-scale bioinformatics analysis of Bacillus genomes uncovers conserved roles of natural products in bacterial physiology.</title>
        <authorList>
            <consortium name="Agbiome Team Llc"/>
            <person name="Bleich R.M."/>
            <person name="Grubbs K.J."/>
            <person name="Santa Maria K.C."/>
            <person name="Allen S.E."/>
            <person name="Farag S."/>
            <person name="Shank E.A."/>
            <person name="Bowers A."/>
        </authorList>
    </citation>
    <scope>NUCLEOTIDE SEQUENCE [LARGE SCALE GENOMIC DNA]</scope>
    <source>
        <strain evidence="2 3">AFS067272</strain>
    </source>
</reference>
<sequence>MFFRKAEAARSESQDVGASDREALFASSEGAKRPEILAARAGSRFSLNLEVGVLLPVNAG</sequence>